<feature type="transmembrane region" description="Helical" evidence="2">
    <location>
        <begin position="35"/>
        <end position="53"/>
    </location>
</feature>
<feature type="transmembrane region" description="Helical" evidence="2">
    <location>
        <begin position="65"/>
        <end position="87"/>
    </location>
</feature>
<feature type="transmembrane region" description="Helical" evidence="2">
    <location>
        <begin position="287"/>
        <end position="308"/>
    </location>
</feature>
<evidence type="ECO:0000256" key="1">
    <source>
        <dbReference type="SAM" id="MobiDB-lite"/>
    </source>
</evidence>
<dbReference type="NCBIfam" id="NF045848">
    <property type="entry name" value="MMCAP2_0566_fam"/>
    <property type="match status" value="1"/>
</dbReference>
<dbReference type="EMBL" id="JFAD01000012">
    <property type="protein sequence ID" value="EXU61293.1"/>
    <property type="molecule type" value="Genomic_DNA"/>
</dbReference>
<feature type="transmembrane region" description="Helical" evidence="2">
    <location>
        <begin position="186"/>
        <end position="211"/>
    </location>
</feature>
<dbReference type="NCBIfam" id="NF045889">
    <property type="entry name" value="ICE_Mbov_0396_TM"/>
    <property type="match status" value="1"/>
</dbReference>
<dbReference type="RefSeq" id="WP_052328370.1">
    <property type="nucleotide sequence ID" value="NZ_JFAD01000012.1"/>
</dbReference>
<feature type="compositionally biased region" description="Polar residues" evidence="1">
    <location>
        <begin position="486"/>
        <end position="498"/>
    </location>
</feature>
<feature type="compositionally biased region" description="Basic and acidic residues" evidence="1">
    <location>
        <begin position="612"/>
        <end position="643"/>
    </location>
</feature>
<feature type="compositionally biased region" description="Basic and acidic residues" evidence="1">
    <location>
        <begin position="590"/>
        <end position="600"/>
    </location>
</feature>
<dbReference type="AlphaFoldDB" id="A0A014M2X5"/>
<protein>
    <submittedName>
        <fullName evidence="3">Uncharacterized protein</fullName>
    </submittedName>
</protein>
<feature type="compositionally biased region" description="Basic and acidic residues" evidence="1">
    <location>
        <begin position="543"/>
        <end position="562"/>
    </location>
</feature>
<feature type="compositionally biased region" description="Polar residues" evidence="1">
    <location>
        <begin position="752"/>
        <end position="764"/>
    </location>
</feature>
<accession>A0A014M2X5</accession>
<proteinExistence type="predicted"/>
<feature type="compositionally biased region" description="Basic and acidic residues" evidence="1">
    <location>
        <begin position="765"/>
        <end position="774"/>
    </location>
</feature>
<keyword evidence="2" id="KW-0472">Membrane</keyword>
<feature type="transmembrane region" description="Helical" evidence="2">
    <location>
        <begin position="254"/>
        <end position="275"/>
    </location>
</feature>
<keyword evidence="2" id="KW-0812">Transmembrane</keyword>
<reference evidence="3 4" key="1">
    <citation type="submission" date="2014-03" db="EMBL/GenBank/DDBJ databases">
        <title>Genome sequence of Mycoplasma ovipneumoniae strain 14811.</title>
        <authorList>
            <person name="Sirand-Pugnet P."/>
            <person name="Breton M."/>
            <person name="Dordet-Frisoni E."/>
            <person name="Baranowski E."/>
            <person name="Barre A."/>
            <person name="Couture C."/>
            <person name="Dupuy V."/>
            <person name="Gaurivaud P."/>
            <person name="Jacob D."/>
            <person name="Lemaitre C."/>
            <person name="Manso-Silvan L."/>
            <person name="Nikolski M."/>
            <person name="Nouvel L.-X."/>
            <person name="Poumarat F."/>
            <person name="Tardy F."/>
            <person name="Thebault P."/>
            <person name="Theil S."/>
            <person name="Citti C."/>
            <person name="Thiaucourt F."/>
            <person name="Blanchard A."/>
        </authorList>
    </citation>
    <scope>NUCLEOTIDE SEQUENCE [LARGE SCALE GENOMIC DNA]</scope>
    <source>
        <strain evidence="3 4">14811</strain>
    </source>
</reference>
<sequence length="774" mass="87073">MFGWLFSGLINIITYPFFVLGWYLLVYLPFSVIAFFNYIFEKIGINIIVHAIFHRQTFSFESLPIGFWIFAIASISMGFIVLILRYVKFLIIRRNSADTEIAAMSKVSVGSFIFIFTFPVIFFTLLIAIQSTLTIINNYISGDQNLIDLMLRSASNKIPDSEIKTISEEFSVPSYSTFTAMESGEAIILIITLSASSIVVAYILGISFISLFTASAQLFMNFITMPLWAVSSIWDDGRKLKSWTRTFFGQFAVIIIYQVSFNLFLIWVASTYKIADSIDFEGAKGVFIFRFLLKISFIIGGGLAISTFTRQIAANYGQAGAVEHHQRLASSTLKVGGVALAGAAGTMFKLNQNNHKNATDLTGLPSKWNQKKPFDIIDNSILPNQKQSPWRNAMNLVGIGTGVAFAAYKARPLIKKWRNYRANRALNGEQTGLKNFFSKKINNLFSKFKRADSSQNLEKKAKNTRSSVEKTSENPSSQNKIDEAANINQNNSLLTEKSPTSDDKLEQTDSLSQSKNESSEEKQQKLEKNDVEITPNLDQQDNSENKSDEKQQTENPEIVEKPAKKKGFWARFWGEWPAEETKKTRRKSSKTKDETSEKETKKVKKAVKKKETKAEKASESKEKKVKIEKADSKLDEKTSETKEKSKKIKTSEKSSTASATSDEKSSINKEENAKTIEKAGPQIEQNDEKINNSAAKKTRTRSKKAEINVDSQAQNNAEIILNSELKTTESTQNLKPVKNELNENMTKKDAQIQGQSDKPNTNSAEKQKKDKQNN</sequence>
<organism evidence="3 4">
    <name type="scientific">Mesomycoplasma ovipneumoniae 14811</name>
    <dbReference type="NCBI Taxonomy" id="1188239"/>
    <lineage>
        <taxon>Bacteria</taxon>
        <taxon>Bacillati</taxon>
        <taxon>Mycoplasmatota</taxon>
        <taxon>Mycoplasmoidales</taxon>
        <taxon>Metamycoplasmataceae</taxon>
        <taxon>Mesomycoplasma</taxon>
    </lineage>
</organism>
<keyword evidence="2" id="KW-1133">Transmembrane helix</keyword>
<feature type="compositionally biased region" description="Basic and acidic residues" evidence="1">
    <location>
        <begin position="452"/>
        <end position="472"/>
    </location>
</feature>
<name>A0A014M2X5_9BACT</name>
<dbReference type="STRING" id="1188239.MOVI_1650"/>
<feature type="compositionally biased region" description="Basic and acidic residues" evidence="1">
    <location>
        <begin position="661"/>
        <end position="677"/>
    </location>
</feature>
<feature type="compositionally biased region" description="Polar residues" evidence="1">
    <location>
        <begin position="724"/>
        <end position="734"/>
    </location>
</feature>
<feature type="transmembrane region" description="Helical" evidence="2">
    <location>
        <begin position="107"/>
        <end position="129"/>
    </location>
</feature>
<feature type="transmembrane region" description="Helical" evidence="2">
    <location>
        <begin position="6"/>
        <end position="28"/>
    </location>
</feature>
<feature type="transmembrane region" description="Helical" evidence="2">
    <location>
        <begin position="218"/>
        <end position="234"/>
    </location>
</feature>
<comment type="caution">
    <text evidence="3">The sequence shown here is derived from an EMBL/GenBank/DDBJ whole genome shotgun (WGS) entry which is preliminary data.</text>
</comment>
<evidence type="ECO:0000313" key="4">
    <source>
        <dbReference type="Proteomes" id="UP000020977"/>
    </source>
</evidence>
<evidence type="ECO:0000313" key="3">
    <source>
        <dbReference type="EMBL" id="EXU61293.1"/>
    </source>
</evidence>
<feature type="compositionally biased region" description="Basic residues" evidence="1">
    <location>
        <begin position="601"/>
        <end position="611"/>
    </location>
</feature>
<feature type="region of interest" description="Disordered" evidence="1">
    <location>
        <begin position="452"/>
        <end position="774"/>
    </location>
</feature>
<dbReference type="Proteomes" id="UP000020977">
    <property type="component" value="Unassembled WGS sequence"/>
</dbReference>
<feature type="compositionally biased region" description="Basic and acidic residues" evidence="1">
    <location>
        <begin position="517"/>
        <end position="531"/>
    </location>
</feature>
<feature type="compositionally biased region" description="Basic and acidic residues" evidence="1">
    <location>
        <begin position="737"/>
        <end position="750"/>
    </location>
</feature>
<gene>
    <name evidence="3" type="ORF">MOVI_1650</name>
</gene>
<evidence type="ECO:0000256" key="2">
    <source>
        <dbReference type="SAM" id="Phobius"/>
    </source>
</evidence>
<dbReference type="eggNOG" id="ENOG502ZFWT">
    <property type="taxonomic scope" value="Bacteria"/>
</dbReference>